<evidence type="ECO:0000256" key="1">
    <source>
        <dbReference type="SAM" id="MobiDB-lite"/>
    </source>
</evidence>
<feature type="region of interest" description="Disordered" evidence="1">
    <location>
        <begin position="184"/>
        <end position="248"/>
    </location>
</feature>
<organism evidence="2 3">
    <name type="scientific">Diceros bicornis minor</name>
    <name type="common">South-central black rhinoceros</name>
    <dbReference type="NCBI Taxonomy" id="77932"/>
    <lineage>
        <taxon>Eukaryota</taxon>
        <taxon>Metazoa</taxon>
        <taxon>Chordata</taxon>
        <taxon>Craniata</taxon>
        <taxon>Vertebrata</taxon>
        <taxon>Euteleostomi</taxon>
        <taxon>Mammalia</taxon>
        <taxon>Eutheria</taxon>
        <taxon>Laurasiatheria</taxon>
        <taxon>Perissodactyla</taxon>
        <taxon>Rhinocerotidae</taxon>
        <taxon>Diceros</taxon>
    </lineage>
</organism>
<dbReference type="AlphaFoldDB" id="A0A7J7EJH9"/>
<feature type="non-terminal residue" evidence="2">
    <location>
        <position position="248"/>
    </location>
</feature>
<accession>A0A7J7EJH9</accession>
<name>A0A7J7EJH9_DICBM</name>
<reference evidence="2 3" key="1">
    <citation type="journal article" date="2020" name="Mol. Biol. Evol.">
        <title>Interspecific Gene Flow and the Evolution of Specialization in Black and White Rhinoceros.</title>
        <authorList>
            <person name="Moodley Y."/>
            <person name="Westbury M.V."/>
            <person name="Russo I.M."/>
            <person name="Gopalakrishnan S."/>
            <person name="Rakotoarivelo A."/>
            <person name="Olsen R.A."/>
            <person name="Prost S."/>
            <person name="Tunstall T."/>
            <person name="Ryder O.A."/>
            <person name="Dalen L."/>
            <person name="Bruford M.W."/>
        </authorList>
    </citation>
    <scope>NUCLEOTIDE SEQUENCE [LARGE SCALE GENOMIC DNA]</scope>
    <source>
        <strain evidence="2">SBR-YM</strain>
        <tissue evidence="2">Skin</tissue>
    </source>
</reference>
<feature type="region of interest" description="Disordered" evidence="1">
    <location>
        <begin position="112"/>
        <end position="145"/>
    </location>
</feature>
<evidence type="ECO:0000313" key="2">
    <source>
        <dbReference type="EMBL" id="KAF5915925.1"/>
    </source>
</evidence>
<feature type="compositionally biased region" description="Low complexity" evidence="1">
    <location>
        <begin position="114"/>
        <end position="125"/>
    </location>
</feature>
<evidence type="ECO:0000313" key="3">
    <source>
        <dbReference type="Proteomes" id="UP000551758"/>
    </source>
</evidence>
<sequence length="248" mass="27023">GEISRLPLALGLDVNIYYVCLFSPRRWLRSRIPRAPFPLLTVPSARPLRPPAEPARQSPVAELLRRLLIRLPPAPKLAAALRARPSSGVLEPAAANLFGILYAFSSSPWASIASRQPPRQQRPRQPGGGSQGLNRSANLPGPFSPPAESPFFPIASLASPLPTLAWPRSCDGLRNFSKQGYPIFNPENTKSKETDCQEKGGKKLSDEEGEGTWAKWSQHHPAWPGKSKQACSIWGPHGGRSLQAPRLG</sequence>
<gene>
    <name evidence="2" type="ORF">HPG69_002998</name>
</gene>
<dbReference type="Proteomes" id="UP000551758">
    <property type="component" value="Unassembled WGS sequence"/>
</dbReference>
<comment type="caution">
    <text evidence="2">The sequence shown here is derived from an EMBL/GenBank/DDBJ whole genome shotgun (WGS) entry which is preliminary data.</text>
</comment>
<protein>
    <submittedName>
        <fullName evidence="2">Uncharacterized protein</fullName>
    </submittedName>
</protein>
<dbReference type="EMBL" id="JACDTQ010002743">
    <property type="protein sequence ID" value="KAF5915925.1"/>
    <property type="molecule type" value="Genomic_DNA"/>
</dbReference>
<feature type="compositionally biased region" description="Basic and acidic residues" evidence="1">
    <location>
        <begin position="189"/>
        <end position="206"/>
    </location>
</feature>
<proteinExistence type="predicted"/>
<keyword evidence="3" id="KW-1185">Reference proteome</keyword>